<protein>
    <submittedName>
        <fullName evidence="3">SDR family NAD(P)-dependent oxidoreductase</fullName>
    </submittedName>
</protein>
<sequence>MAKALDGKVIIVTGAGRGIGREIALLAAREGAKVVVNDPGVASDGSGTDAAPAEQVVEEIKKEGGTAVANFETVAEAIPASKIVKQAVDTYGKLDGVVNNAGILRDAIFHRMSIDAFEQVIKVHLMGTFYVSHAAARLFREQESGSFVHFTSTSGLIGNFGQANYAAAKLGIVGLSKSIALDMQRFNVRSNCVSPFAWSRLIGTIPTETEAEKARVARMQQMGPEKIAPLSVYLLGDAAKEVSGQIFAVRMNEIFLMGQSRPIRSVHRDGGWTCESLAEHGMPALKGSFYKLDRSADIFNWDPV</sequence>
<dbReference type="RefSeq" id="WP_264076118.1">
    <property type="nucleotide sequence ID" value="NZ_CP076676.1"/>
</dbReference>
<dbReference type="InterPro" id="IPR036291">
    <property type="entry name" value="NAD(P)-bd_dom_sf"/>
</dbReference>
<dbReference type="EMBL" id="CP076676">
    <property type="protein sequence ID" value="UYO41369.1"/>
    <property type="molecule type" value="Genomic_DNA"/>
</dbReference>
<name>A0AAX3E317_RHOPL</name>
<evidence type="ECO:0000256" key="1">
    <source>
        <dbReference type="RuleBase" id="RU000363"/>
    </source>
</evidence>
<dbReference type="PROSITE" id="PS00061">
    <property type="entry name" value="ADH_SHORT"/>
    <property type="match status" value="1"/>
</dbReference>
<proteinExistence type="inferred from homology"/>
<dbReference type="InterPro" id="IPR057326">
    <property type="entry name" value="KR_dom"/>
</dbReference>
<dbReference type="InterPro" id="IPR051687">
    <property type="entry name" value="Peroxisomal_Beta-Oxidation"/>
</dbReference>
<dbReference type="InterPro" id="IPR002347">
    <property type="entry name" value="SDR_fam"/>
</dbReference>
<feature type="domain" description="Ketoreductase" evidence="2">
    <location>
        <begin position="8"/>
        <end position="204"/>
    </location>
</feature>
<dbReference type="PRINTS" id="PR00081">
    <property type="entry name" value="GDHRDH"/>
</dbReference>
<gene>
    <name evidence="3" type="ORF">KQX62_08785</name>
</gene>
<dbReference type="SMART" id="SM00822">
    <property type="entry name" value="PKS_KR"/>
    <property type="match status" value="1"/>
</dbReference>
<organism evidence="3 4">
    <name type="scientific">Rhodopseudomonas palustris</name>
    <dbReference type="NCBI Taxonomy" id="1076"/>
    <lineage>
        <taxon>Bacteria</taxon>
        <taxon>Pseudomonadati</taxon>
        <taxon>Pseudomonadota</taxon>
        <taxon>Alphaproteobacteria</taxon>
        <taxon>Hyphomicrobiales</taxon>
        <taxon>Nitrobacteraceae</taxon>
        <taxon>Rhodopseudomonas</taxon>
    </lineage>
</organism>
<dbReference type="AlphaFoldDB" id="A0AAX3E317"/>
<dbReference type="InterPro" id="IPR020904">
    <property type="entry name" value="Sc_DH/Rdtase_CS"/>
</dbReference>
<dbReference type="PANTHER" id="PTHR45024:SF3">
    <property type="entry name" value="BLL2957 PROTEIN"/>
    <property type="match status" value="1"/>
</dbReference>
<evidence type="ECO:0000313" key="3">
    <source>
        <dbReference type="EMBL" id="UYO41369.1"/>
    </source>
</evidence>
<dbReference type="Gene3D" id="3.40.50.720">
    <property type="entry name" value="NAD(P)-binding Rossmann-like Domain"/>
    <property type="match status" value="1"/>
</dbReference>
<reference evidence="3" key="1">
    <citation type="journal article" date="2022" name="Biol. Control">
        <title>In silico genomic analysis of Rhodopseudomonas palustris strains revealed potential biocontrol agents and crop yield enhancers.</title>
        <authorList>
            <person name="Surachat K."/>
            <person name="Kantachote D."/>
            <person name="Deachamag P."/>
            <person name="Wonglapsuwan M."/>
        </authorList>
    </citation>
    <scope>NUCLEOTIDE SEQUENCE</scope>
    <source>
        <strain evidence="3">TLS06</strain>
    </source>
</reference>
<comment type="similarity">
    <text evidence="1">Belongs to the short-chain dehydrogenases/reductases (SDR) family.</text>
</comment>
<accession>A0AAX3E317</accession>
<evidence type="ECO:0000259" key="2">
    <source>
        <dbReference type="SMART" id="SM00822"/>
    </source>
</evidence>
<dbReference type="PRINTS" id="PR00080">
    <property type="entry name" value="SDRFAMILY"/>
</dbReference>
<dbReference type="SUPFAM" id="SSF51735">
    <property type="entry name" value="NAD(P)-binding Rossmann-fold domains"/>
    <property type="match status" value="1"/>
</dbReference>
<dbReference type="PANTHER" id="PTHR45024">
    <property type="entry name" value="DEHYDROGENASES, SHORT CHAIN"/>
    <property type="match status" value="1"/>
</dbReference>
<dbReference type="Proteomes" id="UP001163166">
    <property type="component" value="Chromosome"/>
</dbReference>
<dbReference type="Pfam" id="PF00106">
    <property type="entry name" value="adh_short"/>
    <property type="match status" value="1"/>
</dbReference>
<evidence type="ECO:0000313" key="4">
    <source>
        <dbReference type="Proteomes" id="UP001163166"/>
    </source>
</evidence>